<name>A0A6N4R848_BLAVI</name>
<keyword evidence="1" id="KW-0812">Transmembrane</keyword>
<sequence>MQPTLIDIAIALFLILNILGACHRGLGREMLHTFIFALLVVFGYVMFRTSTPIETAQQISFWVVNSSYYLITAYVLTWIGIKVLSPIVLGPQNVGLRSRFWAGALSIAKLATVILGLNLWFAMHSEYPHPKRLEALPPIMQSSVAVRISDKLTEDLYHWLAARNVVEYKKNLYRKPTAEEELDKRLEEQLGIAPTKM</sequence>
<keyword evidence="1" id="KW-0472">Membrane</keyword>
<feature type="transmembrane region" description="Helical" evidence="1">
    <location>
        <begin position="59"/>
        <end position="81"/>
    </location>
</feature>
<evidence type="ECO:0000313" key="2">
    <source>
        <dbReference type="EMBL" id="TKW60484.1"/>
    </source>
</evidence>
<comment type="caution">
    <text evidence="2">The sequence shown here is derived from an EMBL/GenBank/DDBJ whole genome shotgun (WGS) entry which is preliminary data.</text>
</comment>
<feature type="transmembrane region" description="Helical" evidence="1">
    <location>
        <begin position="101"/>
        <end position="122"/>
    </location>
</feature>
<feature type="transmembrane region" description="Helical" evidence="1">
    <location>
        <begin position="30"/>
        <end position="47"/>
    </location>
</feature>
<keyword evidence="1" id="KW-1133">Transmembrane helix</keyword>
<evidence type="ECO:0000313" key="3">
    <source>
        <dbReference type="Proteomes" id="UP000320948"/>
    </source>
</evidence>
<gene>
    <name evidence="2" type="ORF">DI628_06165</name>
</gene>
<evidence type="ECO:0000256" key="1">
    <source>
        <dbReference type="SAM" id="Phobius"/>
    </source>
</evidence>
<dbReference type="AlphaFoldDB" id="A0A6N4R848"/>
<dbReference type="EMBL" id="VAFM01000002">
    <property type="protein sequence ID" value="TKW60484.1"/>
    <property type="molecule type" value="Genomic_DNA"/>
</dbReference>
<organism evidence="2 3">
    <name type="scientific">Blastochloris viridis</name>
    <name type="common">Rhodopseudomonas viridis</name>
    <dbReference type="NCBI Taxonomy" id="1079"/>
    <lineage>
        <taxon>Bacteria</taxon>
        <taxon>Pseudomonadati</taxon>
        <taxon>Pseudomonadota</taxon>
        <taxon>Alphaproteobacteria</taxon>
        <taxon>Hyphomicrobiales</taxon>
        <taxon>Blastochloridaceae</taxon>
        <taxon>Blastochloris</taxon>
    </lineage>
</organism>
<protein>
    <submittedName>
        <fullName evidence="2">Uncharacterized protein</fullName>
    </submittedName>
</protein>
<reference evidence="2 3" key="1">
    <citation type="journal article" date="2017" name="Nat. Commun.">
        <title>In situ click chemistry generation of cyclooxygenase-2 inhibitors.</title>
        <authorList>
            <person name="Bhardwaj A."/>
            <person name="Kaur J."/>
            <person name="Wuest M."/>
            <person name="Wuest F."/>
        </authorList>
    </citation>
    <scope>NUCLEOTIDE SEQUENCE [LARGE SCALE GENOMIC DNA]</scope>
    <source>
        <strain evidence="2">S2_018_000_R2_106</strain>
    </source>
</reference>
<proteinExistence type="predicted"/>
<accession>A0A6N4R848</accession>
<dbReference type="Proteomes" id="UP000320948">
    <property type="component" value="Unassembled WGS sequence"/>
</dbReference>